<gene>
    <name evidence="2" type="ORF">HINF_LOCUS24418</name>
    <name evidence="1" type="ORF">HINF_LOCUS25652</name>
</gene>
<name>A0AA86U4V9_9EUKA</name>
<protein>
    <submittedName>
        <fullName evidence="2">Hypothetical_protein</fullName>
    </submittedName>
</protein>
<reference evidence="2 3" key="2">
    <citation type="submission" date="2024-07" db="EMBL/GenBank/DDBJ databases">
        <authorList>
            <person name="Akdeniz Z."/>
        </authorList>
    </citation>
    <scope>NUCLEOTIDE SEQUENCE [LARGE SCALE GENOMIC DNA]</scope>
</reference>
<dbReference type="Proteomes" id="UP001642409">
    <property type="component" value="Unassembled WGS sequence"/>
</dbReference>
<sequence length="114" mass="13161">MDRAQCIQAKQHIDNYINQLKRIKPKIAGMKMIDIIPYMISTKDCNFSAFLKRLSSIIKVEPSIIMDWTLTSFLTYEPPPPKNIKVVIKGRIEYQNKVLSILKAQGITPKQIQQ</sequence>
<dbReference type="AlphaFoldDB" id="A0AA86U4V9"/>
<dbReference type="EMBL" id="CATOUU010000653">
    <property type="protein sequence ID" value="CAI9938007.1"/>
    <property type="molecule type" value="Genomic_DNA"/>
</dbReference>
<proteinExistence type="predicted"/>
<organism evidence="1">
    <name type="scientific">Hexamita inflata</name>
    <dbReference type="NCBI Taxonomy" id="28002"/>
    <lineage>
        <taxon>Eukaryota</taxon>
        <taxon>Metamonada</taxon>
        <taxon>Diplomonadida</taxon>
        <taxon>Hexamitidae</taxon>
        <taxon>Hexamitinae</taxon>
        <taxon>Hexamita</taxon>
    </lineage>
</organism>
<accession>A0AA86U4V9</accession>
<evidence type="ECO:0000313" key="2">
    <source>
        <dbReference type="EMBL" id="CAL6014748.1"/>
    </source>
</evidence>
<comment type="caution">
    <text evidence="1">The sequence shown here is derived from an EMBL/GenBank/DDBJ whole genome shotgun (WGS) entry which is preliminary data.</text>
</comment>
<dbReference type="EMBL" id="CAXDID020000071">
    <property type="protein sequence ID" value="CAL6014748.1"/>
    <property type="molecule type" value="Genomic_DNA"/>
</dbReference>
<reference evidence="1" key="1">
    <citation type="submission" date="2023-06" db="EMBL/GenBank/DDBJ databases">
        <authorList>
            <person name="Kurt Z."/>
        </authorList>
    </citation>
    <scope>NUCLEOTIDE SEQUENCE</scope>
</reference>
<evidence type="ECO:0000313" key="1">
    <source>
        <dbReference type="EMBL" id="CAI9938007.1"/>
    </source>
</evidence>
<keyword evidence="3" id="KW-1185">Reference proteome</keyword>
<evidence type="ECO:0000313" key="3">
    <source>
        <dbReference type="Proteomes" id="UP001642409"/>
    </source>
</evidence>